<feature type="chain" id="PRO_5042275504" evidence="1">
    <location>
        <begin position="24"/>
        <end position="201"/>
    </location>
</feature>
<proteinExistence type="predicted"/>
<protein>
    <submittedName>
        <fullName evidence="2">Uncharacterized protein</fullName>
    </submittedName>
</protein>
<dbReference type="Proteomes" id="UP001230188">
    <property type="component" value="Unassembled WGS sequence"/>
</dbReference>
<comment type="caution">
    <text evidence="2">The sequence shown here is derived from an EMBL/GenBank/DDBJ whole genome shotgun (WGS) entry which is preliminary data.</text>
</comment>
<dbReference type="EMBL" id="JAQMWT010000102">
    <property type="protein sequence ID" value="KAJ8610475.1"/>
    <property type="molecule type" value="Genomic_DNA"/>
</dbReference>
<dbReference type="InterPro" id="IPR032801">
    <property type="entry name" value="PXL2A/B/C"/>
</dbReference>
<keyword evidence="1" id="KW-0732">Signal</keyword>
<keyword evidence="3" id="KW-1185">Reference proteome</keyword>
<accession>A0AAD7UKL2</accession>
<sequence>MRWWSFSLVAGAAALSSFQKLQGIGVHRAIAPFERVELTSLWQGDERCELAATLQREALPKLRAGGVKLLCVGIAQSIGTPERGAEFSAHVGLDPEVLFTDPENAAYDALDLIKDVKNLAFNEATPFAILDRIKSDNLGDLATALSRWKPWIPPKLSQGLQQGGVLVFDGEQTLYERKDPSTGAHAPLDLVLEYALAPIHV</sequence>
<gene>
    <name evidence="2" type="ORF">CTAYLR_007763</name>
</gene>
<evidence type="ECO:0000313" key="2">
    <source>
        <dbReference type="EMBL" id="KAJ8610475.1"/>
    </source>
</evidence>
<dbReference type="Pfam" id="PF13911">
    <property type="entry name" value="AhpC-TSA_2"/>
    <property type="match status" value="1"/>
</dbReference>
<dbReference type="AlphaFoldDB" id="A0AAD7UKL2"/>
<feature type="signal peptide" evidence="1">
    <location>
        <begin position="1"/>
        <end position="23"/>
    </location>
</feature>
<organism evidence="2 3">
    <name type="scientific">Chrysophaeum taylorii</name>
    <dbReference type="NCBI Taxonomy" id="2483200"/>
    <lineage>
        <taxon>Eukaryota</taxon>
        <taxon>Sar</taxon>
        <taxon>Stramenopiles</taxon>
        <taxon>Ochrophyta</taxon>
        <taxon>Pelagophyceae</taxon>
        <taxon>Pelagomonadales</taxon>
        <taxon>Pelagomonadaceae</taxon>
        <taxon>Chrysophaeum</taxon>
    </lineage>
</organism>
<evidence type="ECO:0000256" key="1">
    <source>
        <dbReference type="SAM" id="SignalP"/>
    </source>
</evidence>
<evidence type="ECO:0000313" key="3">
    <source>
        <dbReference type="Proteomes" id="UP001230188"/>
    </source>
</evidence>
<reference evidence="2" key="1">
    <citation type="submission" date="2023-01" db="EMBL/GenBank/DDBJ databases">
        <title>Metagenome sequencing of chrysophaentin producing Chrysophaeum taylorii.</title>
        <authorList>
            <person name="Davison J."/>
            <person name="Bewley C."/>
        </authorList>
    </citation>
    <scope>NUCLEOTIDE SEQUENCE</scope>
    <source>
        <strain evidence="2">NIES-1699</strain>
    </source>
</reference>
<name>A0AAD7UKL2_9STRA</name>